<keyword evidence="2" id="KW-1185">Reference proteome</keyword>
<sequence length="115" mass="13660">MLRFPVTAAKRHEMGDLSWQSSSAFLTHPWQEKVQMELLVRAESTRIHHCREKSHETRRLCMLRFPVTAAKRLEMGDLSWQSDSVFLARPWQEKVQMELLVRAEPTRIHHLEKRA</sequence>
<protein>
    <submittedName>
        <fullName evidence="1">Uncharacterized protein</fullName>
    </submittedName>
</protein>
<comment type="caution">
    <text evidence="1">The sequence shown here is derived from an EMBL/GenBank/DDBJ whole genome shotgun (WGS) entry which is preliminary data.</text>
</comment>
<accession>A0AAV4N6A6</accession>
<name>A0AAV4N6A6_CAEEX</name>
<gene>
    <name evidence="1" type="ORF">CEXT_78801</name>
</gene>
<dbReference type="Proteomes" id="UP001054945">
    <property type="component" value="Unassembled WGS sequence"/>
</dbReference>
<evidence type="ECO:0000313" key="2">
    <source>
        <dbReference type="Proteomes" id="UP001054945"/>
    </source>
</evidence>
<dbReference type="EMBL" id="BPLR01002989">
    <property type="protein sequence ID" value="GIX79958.1"/>
    <property type="molecule type" value="Genomic_DNA"/>
</dbReference>
<proteinExistence type="predicted"/>
<dbReference type="AlphaFoldDB" id="A0AAV4N6A6"/>
<reference evidence="1 2" key="1">
    <citation type="submission" date="2021-06" db="EMBL/GenBank/DDBJ databases">
        <title>Caerostris extrusa draft genome.</title>
        <authorList>
            <person name="Kono N."/>
            <person name="Arakawa K."/>
        </authorList>
    </citation>
    <scope>NUCLEOTIDE SEQUENCE [LARGE SCALE GENOMIC DNA]</scope>
</reference>
<organism evidence="1 2">
    <name type="scientific">Caerostris extrusa</name>
    <name type="common">Bark spider</name>
    <name type="synonym">Caerostris bankana</name>
    <dbReference type="NCBI Taxonomy" id="172846"/>
    <lineage>
        <taxon>Eukaryota</taxon>
        <taxon>Metazoa</taxon>
        <taxon>Ecdysozoa</taxon>
        <taxon>Arthropoda</taxon>
        <taxon>Chelicerata</taxon>
        <taxon>Arachnida</taxon>
        <taxon>Araneae</taxon>
        <taxon>Araneomorphae</taxon>
        <taxon>Entelegynae</taxon>
        <taxon>Araneoidea</taxon>
        <taxon>Araneidae</taxon>
        <taxon>Caerostris</taxon>
    </lineage>
</organism>
<evidence type="ECO:0000313" key="1">
    <source>
        <dbReference type="EMBL" id="GIX79958.1"/>
    </source>
</evidence>